<evidence type="ECO:0000259" key="4">
    <source>
        <dbReference type="PROSITE" id="PS51387"/>
    </source>
</evidence>
<dbReference type="InterPro" id="IPR005107">
    <property type="entry name" value="CO_DH_flav_C"/>
</dbReference>
<accession>A0A975SWX9</accession>
<dbReference type="PANTHER" id="PTHR42659">
    <property type="entry name" value="XANTHINE DEHYDROGENASE SUBUNIT C-RELATED"/>
    <property type="match status" value="1"/>
</dbReference>
<proteinExistence type="predicted"/>
<gene>
    <name evidence="5" type="ORF">KRR39_18325</name>
</gene>
<dbReference type="SMART" id="SM01092">
    <property type="entry name" value="CO_deh_flav_C"/>
    <property type="match status" value="1"/>
</dbReference>
<dbReference type="PANTHER" id="PTHR42659:SF2">
    <property type="entry name" value="XANTHINE DEHYDROGENASE SUBUNIT C-RELATED"/>
    <property type="match status" value="1"/>
</dbReference>
<dbReference type="Proteomes" id="UP000683575">
    <property type="component" value="Chromosome"/>
</dbReference>
<keyword evidence="6" id="KW-1185">Reference proteome</keyword>
<dbReference type="PROSITE" id="PS51387">
    <property type="entry name" value="FAD_PCMH"/>
    <property type="match status" value="1"/>
</dbReference>
<keyword evidence="3" id="KW-0560">Oxidoreductase</keyword>
<dbReference type="InterPro" id="IPR002346">
    <property type="entry name" value="Mopterin_DH_FAD-bd"/>
</dbReference>
<feature type="domain" description="FAD-binding PCMH-type" evidence="4">
    <location>
        <begin position="5"/>
        <end position="178"/>
    </location>
</feature>
<evidence type="ECO:0000313" key="5">
    <source>
        <dbReference type="EMBL" id="QWZ07391.1"/>
    </source>
</evidence>
<dbReference type="AlphaFoldDB" id="A0A975SWX9"/>
<dbReference type="EMBL" id="CP077062">
    <property type="protein sequence ID" value="QWZ07391.1"/>
    <property type="molecule type" value="Genomic_DNA"/>
</dbReference>
<evidence type="ECO:0000313" key="6">
    <source>
        <dbReference type="Proteomes" id="UP000683575"/>
    </source>
</evidence>
<organism evidence="5 6">
    <name type="scientific">Nocardioides panacis</name>
    <dbReference type="NCBI Taxonomy" id="2849501"/>
    <lineage>
        <taxon>Bacteria</taxon>
        <taxon>Bacillati</taxon>
        <taxon>Actinomycetota</taxon>
        <taxon>Actinomycetes</taxon>
        <taxon>Propionibacteriales</taxon>
        <taxon>Nocardioidaceae</taxon>
        <taxon>Nocardioides</taxon>
    </lineage>
</organism>
<dbReference type="Pfam" id="PF03450">
    <property type="entry name" value="CO_deh_flav_C"/>
    <property type="match status" value="1"/>
</dbReference>
<dbReference type="Pfam" id="PF00941">
    <property type="entry name" value="FAD_binding_5"/>
    <property type="match status" value="1"/>
</dbReference>
<keyword evidence="2" id="KW-0274">FAD</keyword>
<dbReference type="KEGG" id="nps:KRR39_18325"/>
<name>A0A975SWX9_9ACTN</name>
<dbReference type="RefSeq" id="WP_216938902.1">
    <property type="nucleotide sequence ID" value="NZ_CP077062.1"/>
</dbReference>
<evidence type="ECO:0000256" key="1">
    <source>
        <dbReference type="ARBA" id="ARBA00022630"/>
    </source>
</evidence>
<sequence>MNQPWKPAPFAYVRPGTTEDALTELARDGAKVLAGGQSLVPVLAMRLGRPSMLVDINAVPELRQISRSNGHLGVGATVRQRQVQYDDAAAAVPLLRLALPWVGHREIRSRGTVCGSIAHADPSAELPAVASCLDATMVVAGAEGVREIPAAEFFTGAMSTVILPEELLTEVRFPVAEEGDGFGFGEIARRHGDFALAGAAVRVRTTSAGSRARISCFGISDHPVTRDVTEQLRSALDATGTDPDESDLRRALADHADGIADDVVDTGGDAHASAAYRRQLIAGLVSRQVARAYLKSLRPHREGKP</sequence>
<dbReference type="InterPro" id="IPR016166">
    <property type="entry name" value="FAD-bd_PCMH"/>
</dbReference>
<evidence type="ECO:0000256" key="2">
    <source>
        <dbReference type="ARBA" id="ARBA00022827"/>
    </source>
</evidence>
<keyword evidence="1" id="KW-0285">Flavoprotein</keyword>
<evidence type="ECO:0000256" key="3">
    <source>
        <dbReference type="ARBA" id="ARBA00023002"/>
    </source>
</evidence>
<protein>
    <submittedName>
        <fullName evidence="5">FAD binding domain-containing protein</fullName>
    </submittedName>
</protein>
<reference evidence="5" key="1">
    <citation type="submission" date="2021-06" db="EMBL/GenBank/DDBJ databases">
        <title>Complete genome sequence of Nocardioides sp. G188.</title>
        <authorList>
            <person name="Im W.-T."/>
        </authorList>
    </citation>
    <scope>NUCLEOTIDE SEQUENCE</scope>
    <source>
        <strain evidence="5">G188</strain>
    </source>
</reference>
<dbReference type="GO" id="GO:0016491">
    <property type="term" value="F:oxidoreductase activity"/>
    <property type="evidence" value="ECO:0007669"/>
    <property type="project" value="UniProtKB-KW"/>
</dbReference>
<dbReference type="InterPro" id="IPR051312">
    <property type="entry name" value="Diverse_Substr_Oxidored"/>
</dbReference>
<dbReference type="GO" id="GO:0071949">
    <property type="term" value="F:FAD binding"/>
    <property type="evidence" value="ECO:0007669"/>
    <property type="project" value="InterPro"/>
</dbReference>